<name>A0A2T2WTR2_9FIRM</name>
<gene>
    <name evidence="2" type="ORF">C7B43_16435</name>
</gene>
<reference evidence="2 3" key="1">
    <citation type="journal article" date="2014" name="BMC Genomics">
        <title>Comparison of environmental and isolate Sulfobacillus genomes reveals diverse carbon, sulfur, nitrogen, and hydrogen metabolisms.</title>
        <authorList>
            <person name="Justice N.B."/>
            <person name="Norman A."/>
            <person name="Brown C.T."/>
            <person name="Singh A."/>
            <person name="Thomas B.C."/>
            <person name="Banfield J.F."/>
        </authorList>
    </citation>
    <scope>NUCLEOTIDE SEQUENCE [LARGE SCALE GENOMIC DNA]</scope>
    <source>
        <strain evidence="2">AMDSBA1</strain>
    </source>
</reference>
<feature type="domain" description="Transposase IS116/IS110/IS902 C-terminal" evidence="1">
    <location>
        <begin position="23"/>
        <end position="74"/>
    </location>
</feature>
<dbReference type="GO" id="GO:0003677">
    <property type="term" value="F:DNA binding"/>
    <property type="evidence" value="ECO:0007669"/>
    <property type="project" value="InterPro"/>
</dbReference>
<organism evidence="2 3">
    <name type="scientific">Sulfobacillus benefaciens</name>
    <dbReference type="NCBI Taxonomy" id="453960"/>
    <lineage>
        <taxon>Bacteria</taxon>
        <taxon>Bacillati</taxon>
        <taxon>Bacillota</taxon>
        <taxon>Clostridia</taxon>
        <taxon>Eubacteriales</taxon>
        <taxon>Clostridiales Family XVII. Incertae Sedis</taxon>
        <taxon>Sulfobacillus</taxon>
    </lineage>
</organism>
<protein>
    <recommendedName>
        <fullName evidence="1">Transposase IS116/IS110/IS902 C-terminal domain-containing protein</fullName>
    </recommendedName>
</protein>
<dbReference type="AlphaFoldDB" id="A0A2T2WTR2"/>
<comment type="caution">
    <text evidence="2">The sequence shown here is derived from an EMBL/GenBank/DDBJ whole genome shotgun (WGS) entry which is preliminary data.</text>
</comment>
<proteinExistence type="predicted"/>
<dbReference type="EMBL" id="PXYT01000052">
    <property type="protein sequence ID" value="PSR25630.1"/>
    <property type="molecule type" value="Genomic_DNA"/>
</dbReference>
<dbReference type="Proteomes" id="UP000242699">
    <property type="component" value="Unassembled WGS sequence"/>
</dbReference>
<dbReference type="InterPro" id="IPR003346">
    <property type="entry name" value="Transposase_20"/>
</dbReference>
<dbReference type="GO" id="GO:0004803">
    <property type="term" value="F:transposase activity"/>
    <property type="evidence" value="ECO:0007669"/>
    <property type="project" value="InterPro"/>
</dbReference>
<evidence type="ECO:0000313" key="2">
    <source>
        <dbReference type="EMBL" id="PSR25630.1"/>
    </source>
</evidence>
<evidence type="ECO:0000313" key="3">
    <source>
        <dbReference type="Proteomes" id="UP000242699"/>
    </source>
</evidence>
<accession>A0A2T2WTR2</accession>
<evidence type="ECO:0000259" key="1">
    <source>
        <dbReference type="Pfam" id="PF02371"/>
    </source>
</evidence>
<dbReference type="Pfam" id="PF02371">
    <property type="entry name" value="Transposase_20"/>
    <property type="match status" value="1"/>
</dbReference>
<dbReference type="GO" id="GO:0006313">
    <property type="term" value="P:DNA transposition"/>
    <property type="evidence" value="ECO:0007669"/>
    <property type="project" value="InterPro"/>
</dbReference>
<sequence length="82" mass="9126">MGTFSHFRDGIAAKVPFESAPGGDFSQFSHSCQLMVFTGLAMMELSSDKTQSRVHITKTGNCPVRCVLVEYVHSYRFRPASH</sequence>